<keyword evidence="2" id="KW-0732">Signal</keyword>
<dbReference type="EMBL" id="LKCN02000013">
    <property type="protein sequence ID" value="RCI09982.1"/>
    <property type="molecule type" value="Genomic_DNA"/>
</dbReference>
<keyword evidence="4" id="KW-1185">Reference proteome</keyword>
<dbReference type="Proteomes" id="UP000253664">
    <property type="component" value="Unassembled WGS sequence"/>
</dbReference>
<accession>A0A367L6Y6</accession>
<protein>
    <submittedName>
        <fullName evidence="3">Uncharacterized protein</fullName>
    </submittedName>
</protein>
<proteinExistence type="predicted"/>
<organism evidence="3 4">
    <name type="scientific">Ophiocordyceps polyrhachis-furcata BCC 54312</name>
    <dbReference type="NCBI Taxonomy" id="1330021"/>
    <lineage>
        <taxon>Eukaryota</taxon>
        <taxon>Fungi</taxon>
        <taxon>Dikarya</taxon>
        <taxon>Ascomycota</taxon>
        <taxon>Pezizomycotina</taxon>
        <taxon>Sordariomycetes</taxon>
        <taxon>Hypocreomycetidae</taxon>
        <taxon>Hypocreales</taxon>
        <taxon>Ophiocordycipitaceae</taxon>
        <taxon>Ophiocordyceps</taxon>
    </lineage>
</organism>
<sequence length="161" mass="17806">MFFRNFILTFAVLGTAPISLATVVPMLLPADRVSRDPGASGMSWQGNGRSSNANPFHSTSGSDDKDDEEYAKAYDVLPVQGYQEDHEELEEDKNTPNKLFGRQTYTCYTSSRRGMNCNMSQCLGSTYCRLKMDGACVWVGGPATHRPIACRSCYCAKGRNH</sequence>
<feature type="signal peptide" evidence="2">
    <location>
        <begin position="1"/>
        <end position="21"/>
    </location>
</feature>
<feature type="chain" id="PRO_5016768398" evidence="2">
    <location>
        <begin position="22"/>
        <end position="161"/>
    </location>
</feature>
<feature type="region of interest" description="Disordered" evidence="1">
    <location>
        <begin position="35"/>
        <end position="67"/>
    </location>
</feature>
<feature type="compositionally biased region" description="Polar residues" evidence="1">
    <location>
        <begin position="42"/>
        <end position="61"/>
    </location>
</feature>
<evidence type="ECO:0000256" key="2">
    <source>
        <dbReference type="SAM" id="SignalP"/>
    </source>
</evidence>
<name>A0A367L6Y6_9HYPO</name>
<reference evidence="3 4" key="1">
    <citation type="journal article" date="2015" name="BMC Genomics">
        <title>Insights from the genome of Ophiocordyceps polyrhachis-furcata to pathogenicity and host specificity in insect fungi.</title>
        <authorList>
            <person name="Wichadakul D."/>
            <person name="Kobmoo N."/>
            <person name="Ingsriswang S."/>
            <person name="Tangphatsornruang S."/>
            <person name="Chantasingh D."/>
            <person name="Luangsa-ard J.J."/>
            <person name="Eurwilaichitr L."/>
        </authorList>
    </citation>
    <scope>NUCLEOTIDE SEQUENCE [LARGE SCALE GENOMIC DNA]</scope>
    <source>
        <strain evidence="3 4">BCC 54312</strain>
    </source>
</reference>
<dbReference type="AlphaFoldDB" id="A0A367L6Y6"/>
<gene>
    <name evidence="3" type="ORF">L249_8650</name>
</gene>
<evidence type="ECO:0000313" key="4">
    <source>
        <dbReference type="Proteomes" id="UP000253664"/>
    </source>
</evidence>
<evidence type="ECO:0000313" key="3">
    <source>
        <dbReference type="EMBL" id="RCI09982.1"/>
    </source>
</evidence>
<comment type="caution">
    <text evidence="3">The sequence shown here is derived from an EMBL/GenBank/DDBJ whole genome shotgun (WGS) entry which is preliminary data.</text>
</comment>
<evidence type="ECO:0000256" key="1">
    <source>
        <dbReference type="SAM" id="MobiDB-lite"/>
    </source>
</evidence>